<sequence length="193" mass="21558">MSVSRETERLTAYAELLRKWNPAINLIAPSTLDQIETRHVADSLQLAEMARNGPENWVDLGSGGGFPGIVMAIMRPDLDLTLVESDQRKAAFLRNVVRELALPRARVICKRIEALDRLDAANISARALAPLPLLMAYVDRHLSASGTAWLMKGRNWQDEVAQARTDWKFELKPHQSATDPDAAILEITEIRHA</sequence>
<feature type="binding site" evidence="6">
    <location>
        <position position="61"/>
    </location>
    <ligand>
        <name>S-adenosyl-L-methionine</name>
        <dbReference type="ChEBI" id="CHEBI:59789"/>
    </ligand>
</feature>
<comment type="catalytic activity">
    <reaction evidence="6">
        <text>guanosine(527) in 16S rRNA + S-adenosyl-L-methionine = N(7)-methylguanosine(527) in 16S rRNA + S-adenosyl-L-homocysteine</text>
        <dbReference type="Rhea" id="RHEA:42732"/>
        <dbReference type="Rhea" id="RHEA-COMP:10209"/>
        <dbReference type="Rhea" id="RHEA-COMP:10210"/>
        <dbReference type="ChEBI" id="CHEBI:57856"/>
        <dbReference type="ChEBI" id="CHEBI:59789"/>
        <dbReference type="ChEBI" id="CHEBI:74269"/>
        <dbReference type="ChEBI" id="CHEBI:74480"/>
        <dbReference type="EC" id="2.1.1.170"/>
    </reaction>
</comment>
<dbReference type="PANTHER" id="PTHR31760">
    <property type="entry name" value="S-ADENOSYL-L-METHIONINE-DEPENDENT METHYLTRANSFERASES SUPERFAMILY PROTEIN"/>
    <property type="match status" value="1"/>
</dbReference>
<keyword evidence="4 6" id="KW-0808">Transferase</keyword>
<dbReference type="RefSeq" id="WP_116223237.1">
    <property type="nucleotide sequence ID" value="NZ_CP038197.1"/>
</dbReference>
<dbReference type="Pfam" id="PF02527">
    <property type="entry name" value="GidB"/>
    <property type="match status" value="1"/>
</dbReference>
<dbReference type="PANTHER" id="PTHR31760:SF0">
    <property type="entry name" value="S-ADENOSYL-L-METHIONINE-DEPENDENT METHYLTRANSFERASES SUPERFAMILY PROTEIN"/>
    <property type="match status" value="1"/>
</dbReference>
<evidence type="ECO:0000256" key="4">
    <source>
        <dbReference type="ARBA" id="ARBA00022679"/>
    </source>
</evidence>
<dbReference type="InterPro" id="IPR003682">
    <property type="entry name" value="rRNA_ssu_MeTfrase_G"/>
</dbReference>
<feature type="binding site" evidence="6">
    <location>
        <position position="126"/>
    </location>
    <ligand>
        <name>S-adenosyl-L-methionine</name>
        <dbReference type="ChEBI" id="CHEBI:59789"/>
    </ligand>
</feature>
<organism evidence="7 8">
    <name type="scientific">Paracoccus versutus</name>
    <name type="common">Thiobacillus versutus</name>
    <dbReference type="NCBI Taxonomy" id="34007"/>
    <lineage>
        <taxon>Bacteria</taxon>
        <taxon>Pseudomonadati</taxon>
        <taxon>Pseudomonadota</taxon>
        <taxon>Alphaproteobacteria</taxon>
        <taxon>Rhodobacterales</taxon>
        <taxon>Paracoccaceae</taxon>
        <taxon>Paracoccus</taxon>
    </lineage>
</organism>
<comment type="caution">
    <text evidence="7">The sequence shown here is derived from an EMBL/GenBank/DDBJ whole genome shotgun (WGS) entry which is preliminary data.</text>
</comment>
<evidence type="ECO:0000256" key="3">
    <source>
        <dbReference type="ARBA" id="ARBA00022603"/>
    </source>
</evidence>
<dbReference type="SUPFAM" id="SSF53335">
    <property type="entry name" value="S-adenosyl-L-methionine-dependent methyltransferases"/>
    <property type="match status" value="1"/>
</dbReference>
<comment type="subcellular location">
    <subcellularLocation>
        <location evidence="6">Cytoplasm</location>
    </subcellularLocation>
</comment>
<feature type="binding site" evidence="6">
    <location>
        <begin position="112"/>
        <end position="113"/>
    </location>
    <ligand>
        <name>S-adenosyl-L-methionine</name>
        <dbReference type="ChEBI" id="CHEBI:59789"/>
    </ligand>
</feature>
<keyword evidence="5 6" id="KW-0949">S-adenosyl-L-methionine</keyword>
<evidence type="ECO:0000313" key="7">
    <source>
        <dbReference type="EMBL" id="REF67864.1"/>
    </source>
</evidence>
<dbReference type="NCBIfam" id="TIGR00138">
    <property type="entry name" value="rsmG_gidB"/>
    <property type="match status" value="1"/>
</dbReference>
<accession>A0A3D9XBT1</accession>
<reference evidence="7 8" key="1">
    <citation type="submission" date="2018-08" db="EMBL/GenBank/DDBJ databases">
        <title>Genomic Encyclopedia of Archaeal and Bacterial Type Strains, Phase II (KMG-II): from individual species to whole genera.</title>
        <authorList>
            <person name="Goeker M."/>
        </authorList>
    </citation>
    <scope>NUCLEOTIDE SEQUENCE [LARGE SCALE GENOMIC DNA]</scope>
    <source>
        <strain evidence="7 8">DSM 17099</strain>
    </source>
</reference>
<evidence type="ECO:0000256" key="1">
    <source>
        <dbReference type="ARBA" id="ARBA00022490"/>
    </source>
</evidence>
<dbReference type="Gene3D" id="3.40.50.150">
    <property type="entry name" value="Vaccinia Virus protein VP39"/>
    <property type="match status" value="1"/>
</dbReference>
<evidence type="ECO:0000256" key="6">
    <source>
        <dbReference type="HAMAP-Rule" id="MF_00074"/>
    </source>
</evidence>
<comment type="caution">
    <text evidence="6">Lacks conserved residue(s) required for the propagation of feature annotation.</text>
</comment>
<keyword evidence="3 6" id="KW-0489">Methyltransferase</keyword>
<evidence type="ECO:0000256" key="5">
    <source>
        <dbReference type="ARBA" id="ARBA00022691"/>
    </source>
</evidence>
<feature type="binding site" evidence="6">
    <location>
        <position position="66"/>
    </location>
    <ligand>
        <name>S-adenosyl-L-methionine</name>
        <dbReference type="ChEBI" id="CHEBI:59789"/>
    </ligand>
</feature>
<evidence type="ECO:0000256" key="2">
    <source>
        <dbReference type="ARBA" id="ARBA00022552"/>
    </source>
</evidence>
<proteinExistence type="inferred from homology"/>
<dbReference type="HAMAP" id="MF_00074">
    <property type="entry name" value="16SrRNA_methyltr_G"/>
    <property type="match status" value="1"/>
</dbReference>
<name>A0A3D9XBT1_PARVE</name>
<gene>
    <name evidence="6" type="primary">rsmG</name>
    <name evidence="7" type="ORF">BDD41_4896</name>
</gene>
<comment type="similarity">
    <text evidence="6">Belongs to the methyltransferase superfamily. RNA methyltransferase RsmG family.</text>
</comment>
<dbReference type="GO" id="GO:0005829">
    <property type="term" value="C:cytosol"/>
    <property type="evidence" value="ECO:0007669"/>
    <property type="project" value="TreeGrafter"/>
</dbReference>
<dbReference type="InterPro" id="IPR029063">
    <property type="entry name" value="SAM-dependent_MTases_sf"/>
</dbReference>
<dbReference type="PIRSF" id="PIRSF003078">
    <property type="entry name" value="GidB"/>
    <property type="match status" value="1"/>
</dbReference>
<keyword evidence="1 6" id="KW-0963">Cytoplasm</keyword>
<keyword evidence="2 6" id="KW-0698">rRNA processing</keyword>
<dbReference type="Proteomes" id="UP000256941">
    <property type="component" value="Unassembled WGS sequence"/>
</dbReference>
<dbReference type="EMBL" id="QTUJ01000004">
    <property type="protein sequence ID" value="REF67864.1"/>
    <property type="molecule type" value="Genomic_DNA"/>
</dbReference>
<dbReference type="AlphaFoldDB" id="A0A3D9XBT1"/>
<dbReference type="GO" id="GO:0070043">
    <property type="term" value="F:rRNA (guanine-N7-)-methyltransferase activity"/>
    <property type="evidence" value="ECO:0007669"/>
    <property type="project" value="UniProtKB-UniRule"/>
</dbReference>
<protein>
    <recommendedName>
        <fullName evidence="6">Ribosomal RNA small subunit methyltransferase G</fullName>
        <ecNumber evidence="6">2.1.1.170</ecNumber>
    </recommendedName>
    <alternativeName>
        <fullName evidence="6">16S rRNA 7-methylguanosine methyltransferase</fullName>
        <shortName evidence="6">16S rRNA m7G methyltransferase</shortName>
    </alternativeName>
</protein>
<dbReference type="EC" id="2.1.1.170" evidence="6"/>
<evidence type="ECO:0000313" key="8">
    <source>
        <dbReference type="Proteomes" id="UP000256941"/>
    </source>
</evidence>
<comment type="function">
    <text evidence="6">Specifically methylates the N7 position of guanine in position 527 of 16S rRNA.</text>
</comment>